<reference evidence="1 3" key="1">
    <citation type="journal article" date="2011" name="Nature">
        <title>The Medicago genome provides insight into the evolution of rhizobial symbioses.</title>
        <authorList>
            <person name="Young N.D."/>
            <person name="Debelle F."/>
            <person name="Oldroyd G.E."/>
            <person name="Geurts R."/>
            <person name="Cannon S.B."/>
            <person name="Udvardi M.K."/>
            <person name="Benedito V.A."/>
            <person name="Mayer K.F."/>
            <person name="Gouzy J."/>
            <person name="Schoof H."/>
            <person name="Van de Peer Y."/>
            <person name="Proost S."/>
            <person name="Cook D.R."/>
            <person name="Meyers B.C."/>
            <person name="Spannagl M."/>
            <person name="Cheung F."/>
            <person name="De Mita S."/>
            <person name="Krishnakumar V."/>
            <person name="Gundlach H."/>
            <person name="Zhou S."/>
            <person name="Mudge J."/>
            <person name="Bharti A.K."/>
            <person name="Murray J.D."/>
            <person name="Naoumkina M.A."/>
            <person name="Rosen B."/>
            <person name="Silverstein K.A."/>
            <person name="Tang H."/>
            <person name="Rombauts S."/>
            <person name="Zhao P.X."/>
            <person name="Zhou P."/>
            <person name="Barbe V."/>
            <person name="Bardou P."/>
            <person name="Bechner M."/>
            <person name="Bellec A."/>
            <person name="Berger A."/>
            <person name="Berges H."/>
            <person name="Bidwell S."/>
            <person name="Bisseling T."/>
            <person name="Choisne N."/>
            <person name="Couloux A."/>
            <person name="Denny R."/>
            <person name="Deshpande S."/>
            <person name="Dai X."/>
            <person name="Doyle J.J."/>
            <person name="Dudez A.M."/>
            <person name="Farmer A.D."/>
            <person name="Fouteau S."/>
            <person name="Franken C."/>
            <person name="Gibelin C."/>
            <person name="Gish J."/>
            <person name="Goldstein S."/>
            <person name="Gonzalez A.J."/>
            <person name="Green P.J."/>
            <person name="Hallab A."/>
            <person name="Hartog M."/>
            <person name="Hua A."/>
            <person name="Humphray S.J."/>
            <person name="Jeong D.H."/>
            <person name="Jing Y."/>
            <person name="Jocker A."/>
            <person name="Kenton S.M."/>
            <person name="Kim D.J."/>
            <person name="Klee K."/>
            <person name="Lai H."/>
            <person name="Lang C."/>
            <person name="Lin S."/>
            <person name="Macmil S.L."/>
            <person name="Magdelenat G."/>
            <person name="Matthews L."/>
            <person name="McCorrison J."/>
            <person name="Monaghan E.L."/>
            <person name="Mun J.H."/>
            <person name="Najar F.Z."/>
            <person name="Nicholson C."/>
            <person name="Noirot C."/>
            <person name="O'Bleness M."/>
            <person name="Paule C.R."/>
            <person name="Poulain J."/>
            <person name="Prion F."/>
            <person name="Qin B."/>
            <person name="Qu C."/>
            <person name="Retzel E.F."/>
            <person name="Riddle C."/>
            <person name="Sallet E."/>
            <person name="Samain S."/>
            <person name="Samson N."/>
            <person name="Sanders I."/>
            <person name="Saurat O."/>
            <person name="Scarpelli C."/>
            <person name="Schiex T."/>
            <person name="Segurens B."/>
            <person name="Severin A.J."/>
            <person name="Sherrier D.J."/>
            <person name="Shi R."/>
            <person name="Sims S."/>
            <person name="Singer S.R."/>
            <person name="Sinharoy S."/>
            <person name="Sterck L."/>
            <person name="Viollet A."/>
            <person name="Wang B.B."/>
            <person name="Wang K."/>
            <person name="Wang M."/>
            <person name="Wang X."/>
            <person name="Warfsmann J."/>
            <person name="Weissenbach J."/>
            <person name="White D.D."/>
            <person name="White J.D."/>
            <person name="Wiley G.B."/>
            <person name="Wincker P."/>
            <person name="Xing Y."/>
            <person name="Yang L."/>
            <person name="Yao Z."/>
            <person name="Ying F."/>
            <person name="Zhai J."/>
            <person name="Zhou L."/>
            <person name="Zuber A."/>
            <person name="Denarie J."/>
            <person name="Dixon R.A."/>
            <person name="May G.D."/>
            <person name="Schwartz D.C."/>
            <person name="Rogers J."/>
            <person name="Quetier F."/>
            <person name="Town C.D."/>
            <person name="Roe B.A."/>
        </authorList>
    </citation>
    <scope>NUCLEOTIDE SEQUENCE [LARGE SCALE GENOMIC DNA]</scope>
    <source>
        <strain evidence="1">A17</strain>
        <strain evidence="2 3">cv. Jemalong A17</strain>
    </source>
</reference>
<reference evidence="1 3" key="2">
    <citation type="journal article" date="2014" name="BMC Genomics">
        <title>An improved genome release (version Mt4.0) for the model legume Medicago truncatula.</title>
        <authorList>
            <person name="Tang H."/>
            <person name="Krishnakumar V."/>
            <person name="Bidwell S."/>
            <person name="Rosen B."/>
            <person name="Chan A."/>
            <person name="Zhou S."/>
            <person name="Gentzbittel L."/>
            <person name="Childs K.L."/>
            <person name="Yandell M."/>
            <person name="Gundlach H."/>
            <person name="Mayer K.F."/>
            <person name="Schwartz D.C."/>
            <person name="Town C.D."/>
        </authorList>
    </citation>
    <scope>GENOME REANNOTATION</scope>
    <source>
        <strain evidence="2 3">cv. Jemalong A17</strain>
    </source>
</reference>
<organism evidence="1 3">
    <name type="scientific">Medicago truncatula</name>
    <name type="common">Barrel medic</name>
    <name type="synonym">Medicago tribuloides</name>
    <dbReference type="NCBI Taxonomy" id="3880"/>
    <lineage>
        <taxon>Eukaryota</taxon>
        <taxon>Viridiplantae</taxon>
        <taxon>Streptophyta</taxon>
        <taxon>Embryophyta</taxon>
        <taxon>Tracheophyta</taxon>
        <taxon>Spermatophyta</taxon>
        <taxon>Magnoliopsida</taxon>
        <taxon>eudicotyledons</taxon>
        <taxon>Gunneridae</taxon>
        <taxon>Pentapetalae</taxon>
        <taxon>rosids</taxon>
        <taxon>fabids</taxon>
        <taxon>Fabales</taxon>
        <taxon>Fabaceae</taxon>
        <taxon>Papilionoideae</taxon>
        <taxon>50 kb inversion clade</taxon>
        <taxon>NPAAA clade</taxon>
        <taxon>Hologalegina</taxon>
        <taxon>IRL clade</taxon>
        <taxon>Trifolieae</taxon>
        <taxon>Medicago</taxon>
    </lineage>
</organism>
<dbReference type="EMBL" id="CM001221">
    <property type="protein sequence ID" value="AET00231.1"/>
    <property type="molecule type" value="Genomic_DNA"/>
</dbReference>
<keyword evidence="3" id="KW-1185">Reference proteome</keyword>
<name>G7K359_MEDTR</name>
<evidence type="ECO:0000313" key="1">
    <source>
        <dbReference type="EMBL" id="AET00231.1"/>
    </source>
</evidence>
<accession>G7K359</accession>
<reference evidence="2" key="3">
    <citation type="submission" date="2015-04" db="UniProtKB">
        <authorList>
            <consortium name="EnsemblPlants"/>
        </authorList>
    </citation>
    <scope>IDENTIFICATION</scope>
    <source>
        <strain evidence="2">cv. Jemalong A17</strain>
    </source>
</reference>
<dbReference type="PaxDb" id="3880-AET00231"/>
<dbReference type="Proteomes" id="UP000002051">
    <property type="component" value="Chromosome 5"/>
</dbReference>
<dbReference type="EnsemblPlants" id="AET00231">
    <property type="protein sequence ID" value="AET00231"/>
    <property type="gene ID" value="MTR_5g089780"/>
</dbReference>
<protein>
    <submittedName>
        <fullName evidence="1 2">Uncharacterized protein</fullName>
    </submittedName>
</protein>
<evidence type="ECO:0000313" key="2">
    <source>
        <dbReference type="EnsemblPlants" id="AET00231"/>
    </source>
</evidence>
<gene>
    <name evidence="1" type="ordered locus">MTR_5g089780</name>
</gene>
<proteinExistence type="predicted"/>
<evidence type="ECO:0000313" key="3">
    <source>
        <dbReference type="Proteomes" id="UP000002051"/>
    </source>
</evidence>
<sequence length="76" mass="8871">MPKSDEKVIRKMQKPPREDSNRTIHADAAALMNECPFIYEEEKMVLLCVSGTIFANKANINITNLRLLFFFFYIML</sequence>
<dbReference type="AlphaFoldDB" id="G7K359"/>
<dbReference type="HOGENOM" id="CLU_2658241_0_0_1"/>